<evidence type="ECO:0000256" key="7">
    <source>
        <dbReference type="ARBA" id="ARBA00023098"/>
    </source>
</evidence>
<feature type="transmembrane region" description="Helical" evidence="13">
    <location>
        <begin position="225"/>
        <end position="242"/>
    </location>
</feature>
<dbReference type="InterPro" id="IPR050324">
    <property type="entry name" value="CDP-alcohol_PTase-I"/>
</dbReference>
<feature type="region of interest" description="Disordered" evidence="12">
    <location>
        <begin position="296"/>
        <end position="352"/>
    </location>
</feature>
<keyword evidence="8 13" id="KW-0472">Membrane</keyword>
<dbReference type="InterPro" id="IPR048254">
    <property type="entry name" value="CDP_ALCOHOL_P_TRANSF_CS"/>
</dbReference>
<evidence type="ECO:0000313" key="14">
    <source>
        <dbReference type="EMBL" id="EWT01819.1"/>
    </source>
</evidence>
<dbReference type="PROSITE" id="PS00379">
    <property type="entry name" value="CDP_ALCOHOL_P_TRANSF"/>
    <property type="match status" value="1"/>
</dbReference>
<feature type="transmembrane region" description="Helical" evidence="13">
    <location>
        <begin position="194"/>
        <end position="213"/>
    </location>
</feature>
<evidence type="ECO:0000256" key="12">
    <source>
        <dbReference type="SAM" id="MobiDB-lite"/>
    </source>
</evidence>
<accession>W9GD71</accession>
<keyword evidence="10" id="KW-1208">Phospholipid metabolism</keyword>
<feature type="transmembrane region" description="Helical" evidence="13">
    <location>
        <begin position="162"/>
        <end position="182"/>
    </location>
</feature>
<evidence type="ECO:0000256" key="5">
    <source>
        <dbReference type="ARBA" id="ARBA00022692"/>
    </source>
</evidence>
<evidence type="ECO:0000256" key="3">
    <source>
        <dbReference type="ARBA" id="ARBA00022516"/>
    </source>
</evidence>
<dbReference type="InterPro" id="IPR000462">
    <property type="entry name" value="CDP-OH_P_trans"/>
</dbReference>
<protein>
    <submittedName>
        <fullName evidence="14">CDP-diacylglycerol O-phosphatidyltransferase</fullName>
    </submittedName>
</protein>
<evidence type="ECO:0000256" key="11">
    <source>
        <dbReference type="RuleBase" id="RU003750"/>
    </source>
</evidence>
<dbReference type="InterPro" id="IPR043130">
    <property type="entry name" value="CDP-OH_PTrfase_TM_dom"/>
</dbReference>
<dbReference type="GO" id="GO:0016780">
    <property type="term" value="F:phosphotransferase activity, for other substituted phosphate groups"/>
    <property type="evidence" value="ECO:0007669"/>
    <property type="project" value="InterPro"/>
</dbReference>
<feature type="transmembrane region" description="Helical" evidence="13">
    <location>
        <begin position="132"/>
        <end position="150"/>
    </location>
</feature>
<dbReference type="GO" id="GO:0008654">
    <property type="term" value="P:phospholipid biosynthetic process"/>
    <property type="evidence" value="ECO:0007669"/>
    <property type="project" value="UniProtKB-KW"/>
</dbReference>
<dbReference type="GO" id="GO:0016020">
    <property type="term" value="C:membrane"/>
    <property type="evidence" value="ECO:0007669"/>
    <property type="project" value="UniProtKB-SubCell"/>
</dbReference>
<dbReference type="Proteomes" id="UP000019489">
    <property type="component" value="Unassembled WGS sequence"/>
</dbReference>
<evidence type="ECO:0000256" key="8">
    <source>
        <dbReference type="ARBA" id="ARBA00023136"/>
    </source>
</evidence>
<comment type="subcellular location">
    <subcellularLocation>
        <location evidence="1">Membrane</location>
        <topology evidence="1">Multi-pass membrane protein</topology>
    </subcellularLocation>
</comment>
<evidence type="ECO:0000256" key="9">
    <source>
        <dbReference type="ARBA" id="ARBA00023209"/>
    </source>
</evidence>
<name>W9GD71_9MICO</name>
<dbReference type="PANTHER" id="PTHR14269:SF61">
    <property type="entry name" value="CDP-DIACYLGLYCEROL--SERINE O-PHOSPHATIDYLTRANSFERASE"/>
    <property type="match status" value="1"/>
</dbReference>
<keyword evidence="3" id="KW-0444">Lipid biosynthesis</keyword>
<keyword evidence="7" id="KW-0443">Lipid metabolism</keyword>
<feature type="transmembrane region" description="Helical" evidence="13">
    <location>
        <begin position="45"/>
        <end position="67"/>
    </location>
</feature>
<dbReference type="STRING" id="1386089.N865_08140"/>
<dbReference type="Pfam" id="PF01066">
    <property type="entry name" value="CDP-OH_P_transf"/>
    <property type="match status" value="1"/>
</dbReference>
<keyword evidence="15" id="KW-1185">Reference proteome</keyword>
<dbReference type="PATRIC" id="fig|1386089.3.peg.1946"/>
<evidence type="ECO:0000256" key="4">
    <source>
        <dbReference type="ARBA" id="ARBA00022679"/>
    </source>
</evidence>
<dbReference type="AlphaFoldDB" id="W9GD71"/>
<comment type="caution">
    <text evidence="14">The sequence shown here is derived from an EMBL/GenBank/DDBJ whole genome shotgun (WGS) entry which is preliminary data.</text>
</comment>
<keyword evidence="9" id="KW-0594">Phospholipid biosynthesis</keyword>
<keyword evidence="6 13" id="KW-1133">Transmembrane helix</keyword>
<evidence type="ECO:0000256" key="10">
    <source>
        <dbReference type="ARBA" id="ARBA00023264"/>
    </source>
</evidence>
<gene>
    <name evidence="14" type="ORF">N865_08140</name>
</gene>
<evidence type="ECO:0000256" key="13">
    <source>
        <dbReference type="SAM" id="Phobius"/>
    </source>
</evidence>
<keyword evidence="4 11" id="KW-0808">Transferase</keyword>
<sequence length="352" mass="37429">MSGDPSGARRPRRRDRVTRGIRLVSATGARVVPLSRLNPRVRARVMLPSLFTLGNMLCGFSSVLLSFQGHFRWAAVLIAVSILLDISDGAVARAVGAITPFGLQFDSLADLISFGIAPAVLVYTWALPAYPVWAWAGAMFWLACAAYRLARFNVTIDPLADKRYFVGLASPGAAGVVIATVFAIDGPLGSGERILPVVAGVLPAALMASSFRFRSFRSLLSTQNLPLTLGVVVAVVIGLVVAPGPTGLVIAYGYVLTCPLGWVTAPLRRRWFGPDAVAPPRTKLPSVLMPQGEAEDEVDISDEPDLQDDFEDADVVEIDEPDQPDEPDAWTAPDEGFGTAAPNPGGDTRHGG</sequence>
<dbReference type="PANTHER" id="PTHR14269">
    <property type="entry name" value="CDP-DIACYLGLYCEROL--GLYCEROL-3-PHOSPHATE 3-PHOSPHATIDYLTRANSFERASE-RELATED"/>
    <property type="match status" value="1"/>
</dbReference>
<dbReference type="eggNOG" id="COG1183">
    <property type="taxonomic scope" value="Bacteria"/>
</dbReference>
<organism evidence="14 15">
    <name type="scientific">Intrasporangium oryzae NRRL B-24470</name>
    <dbReference type="NCBI Taxonomy" id="1386089"/>
    <lineage>
        <taxon>Bacteria</taxon>
        <taxon>Bacillati</taxon>
        <taxon>Actinomycetota</taxon>
        <taxon>Actinomycetes</taxon>
        <taxon>Micrococcales</taxon>
        <taxon>Intrasporangiaceae</taxon>
        <taxon>Intrasporangium</taxon>
    </lineage>
</organism>
<comment type="similarity">
    <text evidence="2 11">Belongs to the CDP-alcohol phosphatidyltransferase class-I family.</text>
</comment>
<dbReference type="RefSeq" id="WP_084328108.1">
    <property type="nucleotide sequence ID" value="NZ_AWSA01000017.1"/>
</dbReference>
<feature type="compositionally biased region" description="Acidic residues" evidence="12">
    <location>
        <begin position="296"/>
        <end position="328"/>
    </location>
</feature>
<reference evidence="14 15" key="1">
    <citation type="submission" date="2013-08" db="EMBL/GenBank/DDBJ databases">
        <title>Intrasporangium oryzae NRRL B-24470.</title>
        <authorList>
            <person name="Liu H."/>
            <person name="Wang G."/>
        </authorList>
    </citation>
    <scope>NUCLEOTIDE SEQUENCE [LARGE SCALE GENOMIC DNA]</scope>
    <source>
        <strain evidence="14 15">NRRL B-24470</strain>
    </source>
</reference>
<dbReference type="EMBL" id="AWSA01000017">
    <property type="protein sequence ID" value="EWT01819.1"/>
    <property type="molecule type" value="Genomic_DNA"/>
</dbReference>
<dbReference type="Gene3D" id="1.20.120.1760">
    <property type="match status" value="1"/>
</dbReference>
<evidence type="ECO:0000313" key="15">
    <source>
        <dbReference type="Proteomes" id="UP000019489"/>
    </source>
</evidence>
<evidence type="ECO:0000256" key="6">
    <source>
        <dbReference type="ARBA" id="ARBA00022989"/>
    </source>
</evidence>
<evidence type="ECO:0000256" key="1">
    <source>
        <dbReference type="ARBA" id="ARBA00004141"/>
    </source>
</evidence>
<keyword evidence="5 13" id="KW-0812">Transmembrane</keyword>
<proteinExistence type="inferred from homology"/>
<evidence type="ECO:0000256" key="2">
    <source>
        <dbReference type="ARBA" id="ARBA00010441"/>
    </source>
</evidence>